<evidence type="ECO:0008006" key="5">
    <source>
        <dbReference type="Google" id="ProtNLM"/>
    </source>
</evidence>
<feature type="transmembrane region" description="Helical" evidence="2">
    <location>
        <begin position="93"/>
        <end position="113"/>
    </location>
</feature>
<evidence type="ECO:0000313" key="4">
    <source>
        <dbReference type="Proteomes" id="UP001189429"/>
    </source>
</evidence>
<organism evidence="3 4">
    <name type="scientific">Prorocentrum cordatum</name>
    <dbReference type="NCBI Taxonomy" id="2364126"/>
    <lineage>
        <taxon>Eukaryota</taxon>
        <taxon>Sar</taxon>
        <taxon>Alveolata</taxon>
        <taxon>Dinophyceae</taxon>
        <taxon>Prorocentrales</taxon>
        <taxon>Prorocentraceae</taxon>
        <taxon>Prorocentrum</taxon>
    </lineage>
</organism>
<gene>
    <name evidence="3" type="ORF">PCOR1329_LOCUS38821</name>
</gene>
<evidence type="ECO:0000256" key="2">
    <source>
        <dbReference type="SAM" id="Phobius"/>
    </source>
</evidence>
<feature type="transmembrane region" description="Helical" evidence="2">
    <location>
        <begin position="234"/>
        <end position="256"/>
    </location>
</feature>
<feature type="transmembrane region" description="Helical" evidence="2">
    <location>
        <begin position="298"/>
        <end position="318"/>
    </location>
</feature>
<dbReference type="Proteomes" id="UP001189429">
    <property type="component" value="Unassembled WGS sequence"/>
</dbReference>
<keyword evidence="2" id="KW-0812">Transmembrane</keyword>
<feature type="non-terminal residue" evidence="3">
    <location>
        <position position="529"/>
    </location>
</feature>
<keyword evidence="4" id="KW-1185">Reference proteome</keyword>
<dbReference type="PANTHER" id="PTHR31102:SF1">
    <property type="entry name" value="CATION_H+ EXCHANGER DOMAIN-CONTAINING PROTEIN"/>
    <property type="match status" value="1"/>
</dbReference>
<sequence>MNTCPLARGQTPPGPRIEDIPSSDVWVVERRLQRFGAPRVCPRAWPAFRRVVHRYSYFMESELLSARNQLQELAFFFVLLNAGFEIRLKEVRLYVLVMASLPAAFELLGLTLYGVCAQGYTLVESLVLGTVLFCLGEGLVVPKMEELSSQFPGHPMPRLVLTWASLEATFALTLFGILTGVSDPANHPHANVGVLILGSAVQVTCTVAAGATFGASSGWLIARRGQLKYKGKQVFMDTTVEAFLLILGVALVVYSLGDPDILSLGLVEGDSLFQPELFVIVTGCFFAHSTDPVLLQDVGSAVSGVWVFGSIILFTLLGSRTDIADFEMKTILQVVPLMTTGMFLRFVGVLVATWLTAGMRGGCRCARCVQAHKASFVPDALFCFLSSLPRATIQGALGSLPVQQRFFQYDPSRREVQAFVAATARLYIFVFSILGAVLLEFHGPNLLRVASQRRALFACERAADAAELDGRGLPADPREVTLAVRPPPPLCAAGAGAAEDSCGGQASSCSALGGARGGAAAGAPEEPEG</sequence>
<dbReference type="PANTHER" id="PTHR31102">
    <property type="match status" value="1"/>
</dbReference>
<keyword evidence="2" id="KW-0472">Membrane</keyword>
<proteinExistence type="predicted"/>
<feature type="transmembrane region" description="Helical" evidence="2">
    <location>
        <begin position="194"/>
        <end position="222"/>
    </location>
</feature>
<protein>
    <recommendedName>
        <fullName evidence="5">Sodium/hydrogen exchanger</fullName>
    </recommendedName>
</protein>
<evidence type="ECO:0000313" key="3">
    <source>
        <dbReference type="EMBL" id="CAK0844832.1"/>
    </source>
</evidence>
<comment type="caution">
    <text evidence="3">The sequence shown here is derived from an EMBL/GenBank/DDBJ whole genome shotgun (WGS) entry which is preliminary data.</text>
</comment>
<dbReference type="EMBL" id="CAUYUJ010014696">
    <property type="protein sequence ID" value="CAK0844832.1"/>
    <property type="molecule type" value="Genomic_DNA"/>
</dbReference>
<feature type="transmembrane region" description="Helical" evidence="2">
    <location>
        <begin position="416"/>
        <end position="439"/>
    </location>
</feature>
<feature type="transmembrane region" description="Helical" evidence="2">
    <location>
        <begin position="330"/>
        <end position="352"/>
    </location>
</feature>
<accession>A0ABN9TG50</accession>
<evidence type="ECO:0000256" key="1">
    <source>
        <dbReference type="SAM" id="MobiDB-lite"/>
    </source>
</evidence>
<reference evidence="3" key="1">
    <citation type="submission" date="2023-10" db="EMBL/GenBank/DDBJ databases">
        <authorList>
            <person name="Chen Y."/>
            <person name="Shah S."/>
            <person name="Dougan E. K."/>
            <person name="Thang M."/>
            <person name="Chan C."/>
        </authorList>
    </citation>
    <scope>NUCLEOTIDE SEQUENCE [LARGE SCALE GENOMIC DNA]</scope>
</reference>
<feature type="transmembrane region" description="Helical" evidence="2">
    <location>
        <begin position="119"/>
        <end position="140"/>
    </location>
</feature>
<feature type="transmembrane region" description="Helical" evidence="2">
    <location>
        <begin position="160"/>
        <end position="182"/>
    </location>
</feature>
<keyword evidence="2" id="KW-1133">Transmembrane helix</keyword>
<feature type="region of interest" description="Disordered" evidence="1">
    <location>
        <begin position="494"/>
        <end position="529"/>
    </location>
</feature>
<name>A0ABN9TG50_9DINO</name>
<dbReference type="InterPro" id="IPR051843">
    <property type="entry name" value="CPA1_transporter"/>
</dbReference>